<evidence type="ECO:0000256" key="5">
    <source>
        <dbReference type="ARBA" id="ARBA00022801"/>
    </source>
</evidence>
<dbReference type="Proteomes" id="UP001596297">
    <property type="component" value="Unassembled WGS sequence"/>
</dbReference>
<evidence type="ECO:0000256" key="4">
    <source>
        <dbReference type="ARBA" id="ARBA00021948"/>
    </source>
</evidence>
<dbReference type="InterPro" id="IPR005238">
    <property type="entry name" value="ComB-like"/>
</dbReference>
<evidence type="ECO:0000256" key="1">
    <source>
        <dbReference type="ARBA" id="ARBA00001946"/>
    </source>
</evidence>
<proteinExistence type="inferred from homology"/>
<evidence type="ECO:0000256" key="7">
    <source>
        <dbReference type="ARBA" id="ARBA00033711"/>
    </source>
</evidence>
<comment type="caution">
    <text evidence="9">The sequence shown here is derived from an EMBL/GenBank/DDBJ whole genome shotgun (WGS) entry which is preliminary data.</text>
</comment>
<comment type="similarity">
    <text evidence="2">Belongs to the ComB family.</text>
</comment>
<dbReference type="PANTHER" id="PTHR37311:SF1">
    <property type="entry name" value="2-PHOSPHOSULFOLACTATE PHOSPHATASE-RELATED"/>
    <property type="match status" value="1"/>
</dbReference>
<dbReference type="Gene3D" id="3.90.1560.10">
    <property type="entry name" value="ComB-like"/>
    <property type="match status" value="1"/>
</dbReference>
<dbReference type="EC" id="3.1.3.71" evidence="3"/>
<dbReference type="Pfam" id="PF04029">
    <property type="entry name" value="2-ph_phosp"/>
    <property type="match status" value="1"/>
</dbReference>
<keyword evidence="10" id="KW-1185">Reference proteome</keyword>
<keyword evidence="6" id="KW-0460">Magnesium</keyword>
<sequence length="240" mass="24915">MSLRVRVDVLPQGDYSGAAIVVDVLRATTTATTFLEQGAAEVILAPSPAAAHLLGQAQDRPSLLAGERGGLKMDGFDLGNSPQEAAAQRWDGQSIIMNTTNGTAAAHIAARSAWPVFLGCLRNAPAAAKAALDSGVTEVTVVCAGTDGMVSMDDVYAAGALVHHLNALQPCVPDDSALIAHTLLTRWPPGDALRRSWHGRRLLTLELEADLEFCAQVGVSQCVPTLLETRGGGLVFGAGA</sequence>
<evidence type="ECO:0000256" key="3">
    <source>
        <dbReference type="ARBA" id="ARBA00012953"/>
    </source>
</evidence>
<keyword evidence="5" id="KW-0378">Hydrolase</keyword>
<evidence type="ECO:0000313" key="8">
    <source>
        <dbReference type="EMBL" id="MFC6590613.1"/>
    </source>
</evidence>
<evidence type="ECO:0000256" key="2">
    <source>
        <dbReference type="ARBA" id="ARBA00009997"/>
    </source>
</evidence>
<dbReference type="EMBL" id="JBHSWD010000001">
    <property type="protein sequence ID" value="MFC6590613.1"/>
    <property type="molecule type" value="Genomic_DNA"/>
</dbReference>
<dbReference type="PANTHER" id="PTHR37311">
    <property type="entry name" value="2-PHOSPHOSULFOLACTATE PHOSPHATASE-RELATED"/>
    <property type="match status" value="1"/>
</dbReference>
<gene>
    <name evidence="8" type="ORF">ACFP81_00185</name>
    <name evidence="9" type="ORF">ACFP81_11585</name>
</gene>
<evidence type="ECO:0000313" key="9">
    <source>
        <dbReference type="EMBL" id="MFC6592571.1"/>
    </source>
</evidence>
<name>A0ABW1YE31_9DEIO</name>
<organism evidence="9 10">
    <name type="scientific">Deinococcus lacus</name>
    <dbReference type="NCBI Taxonomy" id="392561"/>
    <lineage>
        <taxon>Bacteria</taxon>
        <taxon>Thermotogati</taxon>
        <taxon>Deinococcota</taxon>
        <taxon>Deinococci</taxon>
        <taxon>Deinococcales</taxon>
        <taxon>Deinococcaceae</taxon>
        <taxon>Deinococcus</taxon>
    </lineage>
</organism>
<comment type="cofactor">
    <cofactor evidence="1">
        <name>Mg(2+)</name>
        <dbReference type="ChEBI" id="CHEBI:18420"/>
    </cofactor>
</comment>
<accession>A0ABW1YE31</accession>
<dbReference type="RefSeq" id="WP_380081636.1">
    <property type="nucleotide sequence ID" value="NZ_JBHSWD010000001.1"/>
</dbReference>
<protein>
    <recommendedName>
        <fullName evidence="4">Probable 2-phosphosulfolactate phosphatase</fullName>
        <ecNumber evidence="3">3.1.3.71</ecNumber>
    </recommendedName>
</protein>
<dbReference type="SUPFAM" id="SSF142823">
    <property type="entry name" value="ComB-like"/>
    <property type="match status" value="1"/>
</dbReference>
<dbReference type="InterPro" id="IPR036702">
    <property type="entry name" value="ComB-like_sf"/>
</dbReference>
<evidence type="ECO:0000256" key="6">
    <source>
        <dbReference type="ARBA" id="ARBA00022842"/>
    </source>
</evidence>
<dbReference type="EMBL" id="JBHSWD010000001">
    <property type="protein sequence ID" value="MFC6592571.1"/>
    <property type="molecule type" value="Genomic_DNA"/>
</dbReference>
<reference evidence="9" key="1">
    <citation type="journal article" date="2014" name="Int. J. Syst. Evol. Microbiol.">
        <title>Complete genome of a new Firmicutes species belonging to the dominant human colonic microbiota ('Ruminococcus bicirculans') reveals two chromosomes and a selective capacity to utilize plant glucans.</title>
        <authorList>
            <consortium name="NISC Comparative Sequencing Program"/>
            <person name="Wegmann U."/>
            <person name="Louis P."/>
            <person name="Goesmann A."/>
            <person name="Henrissat B."/>
            <person name="Duncan S.H."/>
            <person name="Flint H.J."/>
        </authorList>
    </citation>
    <scope>NUCLEOTIDE SEQUENCE</scope>
    <source>
        <strain evidence="9">NBRC 112440</strain>
    </source>
</reference>
<reference evidence="9" key="3">
    <citation type="submission" date="2024-09" db="EMBL/GenBank/DDBJ databases">
        <authorList>
            <person name="Sun Q."/>
            <person name="Mori K."/>
        </authorList>
    </citation>
    <scope>NUCLEOTIDE SEQUENCE</scope>
    <source>
        <strain evidence="9">NBRC 112440</strain>
    </source>
</reference>
<comment type="catalytic activity">
    <reaction evidence="7">
        <text>(2R)-O-phospho-3-sulfolactate + H2O = (2R)-3-sulfolactate + phosphate</text>
        <dbReference type="Rhea" id="RHEA:23416"/>
        <dbReference type="ChEBI" id="CHEBI:15377"/>
        <dbReference type="ChEBI" id="CHEBI:15597"/>
        <dbReference type="ChEBI" id="CHEBI:43474"/>
        <dbReference type="ChEBI" id="CHEBI:58738"/>
        <dbReference type="EC" id="3.1.3.71"/>
    </reaction>
</comment>
<reference evidence="10" key="2">
    <citation type="journal article" date="2019" name="Int. J. Syst. Evol. Microbiol.">
        <title>The Global Catalogue of Microorganisms (GCM) 10K type strain sequencing project: providing services to taxonomists for standard genome sequencing and annotation.</title>
        <authorList>
            <consortium name="The Broad Institute Genomics Platform"/>
            <consortium name="The Broad Institute Genome Sequencing Center for Infectious Disease"/>
            <person name="Wu L."/>
            <person name="Ma J."/>
        </authorList>
    </citation>
    <scope>NUCLEOTIDE SEQUENCE [LARGE SCALE GENOMIC DNA]</scope>
    <source>
        <strain evidence="10">CGMCC 1.15772</strain>
    </source>
</reference>
<evidence type="ECO:0000313" key="10">
    <source>
        <dbReference type="Proteomes" id="UP001596297"/>
    </source>
</evidence>